<dbReference type="InterPro" id="IPR050923">
    <property type="entry name" value="Cell_Proc_Reg/RNA_Proc"/>
</dbReference>
<accession>A0A5N6MLE5</accession>
<dbReference type="InterPro" id="IPR000253">
    <property type="entry name" value="FHA_dom"/>
</dbReference>
<feature type="domain" description="FHA" evidence="3">
    <location>
        <begin position="146"/>
        <end position="196"/>
    </location>
</feature>
<dbReference type="PROSITE" id="PS50006">
    <property type="entry name" value="FHA_DOMAIN"/>
    <property type="match status" value="1"/>
</dbReference>
<feature type="coiled-coil region" evidence="1">
    <location>
        <begin position="318"/>
        <end position="380"/>
    </location>
</feature>
<proteinExistence type="predicted"/>
<feature type="compositionally biased region" description="Polar residues" evidence="2">
    <location>
        <begin position="749"/>
        <end position="760"/>
    </location>
</feature>
<evidence type="ECO:0000256" key="1">
    <source>
        <dbReference type="SAM" id="Coils"/>
    </source>
</evidence>
<keyword evidence="5" id="KW-1185">Reference proteome</keyword>
<feature type="region of interest" description="Disordered" evidence="2">
    <location>
        <begin position="537"/>
        <end position="566"/>
    </location>
</feature>
<dbReference type="SUPFAM" id="SSF49879">
    <property type="entry name" value="SMAD/FHA domain"/>
    <property type="match status" value="1"/>
</dbReference>
<comment type="caution">
    <text evidence="4">The sequence shown here is derived from an EMBL/GenBank/DDBJ whole genome shotgun (WGS) entry which is preliminary data.</text>
</comment>
<feature type="region of interest" description="Disordered" evidence="2">
    <location>
        <begin position="388"/>
        <end position="436"/>
    </location>
</feature>
<dbReference type="SMART" id="SM00240">
    <property type="entry name" value="FHA"/>
    <property type="match status" value="1"/>
</dbReference>
<feature type="compositionally biased region" description="Polar residues" evidence="2">
    <location>
        <begin position="80"/>
        <end position="91"/>
    </location>
</feature>
<dbReference type="CDD" id="cd22677">
    <property type="entry name" value="FHA_Kanadaptin"/>
    <property type="match status" value="1"/>
</dbReference>
<feature type="region of interest" description="Disordered" evidence="2">
    <location>
        <begin position="1"/>
        <end position="107"/>
    </location>
</feature>
<feature type="region of interest" description="Disordered" evidence="2">
    <location>
        <begin position="700"/>
        <end position="760"/>
    </location>
</feature>
<name>A0A5N6MLE5_9ASTR</name>
<evidence type="ECO:0000256" key="2">
    <source>
        <dbReference type="SAM" id="MobiDB-lite"/>
    </source>
</evidence>
<feature type="compositionally biased region" description="Basic and acidic residues" evidence="2">
    <location>
        <begin position="423"/>
        <end position="436"/>
    </location>
</feature>
<evidence type="ECO:0000313" key="5">
    <source>
        <dbReference type="Proteomes" id="UP000326396"/>
    </source>
</evidence>
<dbReference type="Pfam" id="PF00498">
    <property type="entry name" value="FHA"/>
    <property type="match status" value="1"/>
</dbReference>
<dbReference type="FunFam" id="2.60.200.20:FF:000053">
    <property type="entry name" value="Os06g0275900 protein"/>
    <property type="match status" value="1"/>
</dbReference>
<sequence>MTTDMGPPPPRNPTPTAADQSPSPETTTKPPLDDTKKPPMGPPPPIQLLPQITEPEKSVPITEPEKSVPIIEPQLMEDGNPTTSEDYTLSESKTKEQKPSNNAGGGVPVPYTIPPWSEPPCHDYFLEVLKDGSIIDQFDVHEKGAYMFGRVDLCDFILEHPTISRFHAVLQFNKSGGAFLYDLSSTHGTFINKNQLKKKVYVELHVGDVLRFGHSSRLYIFQGPTDLMPPEKDLKSIRNIKKQDERHDMEASLLRAKRDAALADGISWGMDEDAVEENEDDLDDISWQTFKGQLTEKQEKTREKVLKRLEKACLTFILTNLDNKMANMKKEIDAIRAKDIAQGGLTQGQQTQIARNEQRMAQVAEELESLEETLNDSIRESLGARVGRVHGKKKGATADEEDEYVSDEDEFYDRTRKKPSKQKGTDGKSVETADSLTEKKNAIDKQIEEKKKLLADEKNQAVRTNDVPETGDELDAFMSGLSSQLVQDKTKSLEKELDELHLELERVVYLLKIADPTGEASRRRESVKPNIPKTTVAKKESVKNAPKQANTDVTTRASKKEEPSEVAVANVTESKPIVYTVTKPQWLGAVETKETKKPEETPIVVVPEPEPESDGFVDYKDRKEILVNPEGLENAAPGLIIRKRKQAEEKSKVETVNSESNESRVGVDIAAEDAVALLLKHTRGIQAIDDEELHNGEGAAAANKEMNNKNKRAKRAKRAKKVLGPERPSFLDSETDYESWVPPEGQSGDGRTSLNDRLGY</sequence>
<dbReference type="OrthoDB" id="444265at2759"/>
<keyword evidence="1" id="KW-0175">Coiled coil</keyword>
<feature type="compositionally biased region" description="Polar residues" evidence="2">
    <location>
        <begin position="547"/>
        <end position="556"/>
    </location>
</feature>
<dbReference type="Proteomes" id="UP000326396">
    <property type="component" value="Linkage Group LG5"/>
</dbReference>
<gene>
    <name evidence="4" type="ORF">E3N88_30206</name>
</gene>
<evidence type="ECO:0000259" key="3">
    <source>
        <dbReference type="PROSITE" id="PS50006"/>
    </source>
</evidence>
<feature type="compositionally biased region" description="Basic residues" evidence="2">
    <location>
        <begin position="709"/>
        <end position="721"/>
    </location>
</feature>
<feature type="compositionally biased region" description="Acidic residues" evidence="2">
    <location>
        <begin position="398"/>
        <end position="411"/>
    </location>
</feature>
<feature type="compositionally biased region" description="Pro residues" evidence="2">
    <location>
        <begin position="1"/>
        <end position="13"/>
    </location>
</feature>
<protein>
    <recommendedName>
        <fullName evidence="3">FHA domain-containing protein</fullName>
    </recommendedName>
</protein>
<dbReference type="Gene3D" id="2.60.200.20">
    <property type="match status" value="1"/>
</dbReference>
<dbReference type="InterPro" id="IPR008984">
    <property type="entry name" value="SMAD_FHA_dom_sf"/>
</dbReference>
<dbReference type="PANTHER" id="PTHR23308">
    <property type="entry name" value="NUCLEAR INHIBITOR OF PROTEIN PHOSPHATASE-1"/>
    <property type="match status" value="1"/>
</dbReference>
<dbReference type="AlphaFoldDB" id="A0A5N6MLE5"/>
<dbReference type="EMBL" id="SZYD01000015">
    <property type="protein sequence ID" value="KAD3640983.1"/>
    <property type="molecule type" value="Genomic_DNA"/>
</dbReference>
<evidence type="ECO:0000313" key="4">
    <source>
        <dbReference type="EMBL" id="KAD3640983.1"/>
    </source>
</evidence>
<reference evidence="4 5" key="1">
    <citation type="submission" date="2019-05" db="EMBL/GenBank/DDBJ databases">
        <title>Mikania micrantha, genome provides insights into the molecular mechanism of rapid growth.</title>
        <authorList>
            <person name="Liu B."/>
        </authorList>
    </citation>
    <scope>NUCLEOTIDE SEQUENCE [LARGE SCALE GENOMIC DNA]</scope>
    <source>
        <strain evidence="4">NLD-2019</strain>
        <tissue evidence="4">Leaf</tissue>
    </source>
</reference>
<organism evidence="4 5">
    <name type="scientific">Mikania micrantha</name>
    <name type="common">bitter vine</name>
    <dbReference type="NCBI Taxonomy" id="192012"/>
    <lineage>
        <taxon>Eukaryota</taxon>
        <taxon>Viridiplantae</taxon>
        <taxon>Streptophyta</taxon>
        <taxon>Embryophyta</taxon>
        <taxon>Tracheophyta</taxon>
        <taxon>Spermatophyta</taxon>
        <taxon>Magnoliopsida</taxon>
        <taxon>eudicotyledons</taxon>
        <taxon>Gunneridae</taxon>
        <taxon>Pentapetalae</taxon>
        <taxon>asterids</taxon>
        <taxon>campanulids</taxon>
        <taxon>Asterales</taxon>
        <taxon>Asteraceae</taxon>
        <taxon>Asteroideae</taxon>
        <taxon>Heliantheae alliance</taxon>
        <taxon>Eupatorieae</taxon>
        <taxon>Mikania</taxon>
    </lineage>
</organism>